<dbReference type="InterPro" id="IPR006571">
    <property type="entry name" value="TLDc_dom"/>
</dbReference>
<name>A0A0G4HGX8_9ALVE</name>
<evidence type="ECO:0000313" key="3">
    <source>
        <dbReference type="EMBL" id="CEM43358.1"/>
    </source>
</evidence>
<accession>A0A0G4HGX8</accession>
<dbReference type="PhylomeDB" id="A0A0G4HGX8"/>
<sequence length="337" mass="37677">MVAVIAGIKTCHEKNVGIMGRIEALKEVTTFEYYFDGALNRFDLETSEGRHLSFEIPEEKTVQDVALFLSKWRFPGTLRADFPPFLQKALDWHPVSWDDLKSLNDWNKKVALSLGECFLDKDGDLTEKEKAELAKILDNLKRVQKVLYDLEDQLVGAQSRLAQIKEKVSQRVEALNACLRECGVLPSCERAFGNSTLIPPHQRRLMSSWYPGEWHLIYRGTRDGMSAEAFHSKADGRGPTVTVISCNGNIFGGIHRCPGRVRCIASGSPTAQLPFLSCRAFWASNLRVCLLRARSGQSVTTGDTDPFFRRTSRVSRGIPSTAGASSVRDSKIRVVRA</sequence>
<evidence type="ECO:0000256" key="1">
    <source>
        <dbReference type="SAM" id="Coils"/>
    </source>
</evidence>
<dbReference type="AlphaFoldDB" id="A0A0G4HGX8"/>
<proteinExistence type="predicted"/>
<reference evidence="3" key="1">
    <citation type="submission" date="2014-11" db="EMBL/GenBank/DDBJ databases">
        <authorList>
            <person name="Otto D Thomas"/>
            <person name="Naeem Raeece"/>
        </authorList>
    </citation>
    <scope>NUCLEOTIDE SEQUENCE</scope>
</reference>
<dbReference type="Pfam" id="PF07534">
    <property type="entry name" value="TLD"/>
    <property type="match status" value="1"/>
</dbReference>
<dbReference type="VEuPathDB" id="CryptoDB:Cvel_27476"/>
<feature type="coiled-coil region" evidence="1">
    <location>
        <begin position="133"/>
        <end position="167"/>
    </location>
</feature>
<evidence type="ECO:0000259" key="2">
    <source>
        <dbReference type="Pfam" id="PF07534"/>
    </source>
</evidence>
<gene>
    <name evidence="3" type="ORF">Cvel_27476</name>
</gene>
<keyword evidence="1" id="KW-0175">Coiled coil</keyword>
<feature type="domain" description="TLDc" evidence="2">
    <location>
        <begin position="195"/>
        <end position="259"/>
    </location>
</feature>
<dbReference type="EMBL" id="CDMZ01002665">
    <property type="protein sequence ID" value="CEM43358.1"/>
    <property type="molecule type" value="Genomic_DNA"/>
</dbReference>
<organism evidence="3">
    <name type="scientific">Chromera velia CCMP2878</name>
    <dbReference type="NCBI Taxonomy" id="1169474"/>
    <lineage>
        <taxon>Eukaryota</taxon>
        <taxon>Sar</taxon>
        <taxon>Alveolata</taxon>
        <taxon>Colpodellida</taxon>
        <taxon>Chromeraceae</taxon>
        <taxon>Chromera</taxon>
    </lineage>
</organism>
<protein>
    <recommendedName>
        <fullName evidence="2">TLDc domain-containing protein</fullName>
    </recommendedName>
</protein>